<dbReference type="SUPFAM" id="SSF52058">
    <property type="entry name" value="L domain-like"/>
    <property type="match status" value="1"/>
</dbReference>
<keyword evidence="2" id="KW-1185">Reference proteome</keyword>
<organism evidence="1 2">
    <name type="scientific">Artemisia annua</name>
    <name type="common">Sweet wormwood</name>
    <dbReference type="NCBI Taxonomy" id="35608"/>
    <lineage>
        <taxon>Eukaryota</taxon>
        <taxon>Viridiplantae</taxon>
        <taxon>Streptophyta</taxon>
        <taxon>Embryophyta</taxon>
        <taxon>Tracheophyta</taxon>
        <taxon>Spermatophyta</taxon>
        <taxon>Magnoliopsida</taxon>
        <taxon>eudicotyledons</taxon>
        <taxon>Gunneridae</taxon>
        <taxon>Pentapetalae</taxon>
        <taxon>asterids</taxon>
        <taxon>campanulids</taxon>
        <taxon>Asterales</taxon>
        <taxon>Asteraceae</taxon>
        <taxon>Asteroideae</taxon>
        <taxon>Anthemideae</taxon>
        <taxon>Artemisiinae</taxon>
        <taxon>Artemisia</taxon>
    </lineage>
</organism>
<protein>
    <submittedName>
        <fullName evidence="1">Toll/interleukin-1 receptor (TIR) domain-containing protein</fullName>
    </submittedName>
</protein>
<evidence type="ECO:0000313" key="1">
    <source>
        <dbReference type="EMBL" id="PWA91181.1"/>
    </source>
</evidence>
<dbReference type="Gene3D" id="3.80.10.10">
    <property type="entry name" value="Ribonuclease Inhibitor"/>
    <property type="match status" value="1"/>
</dbReference>
<dbReference type="InterPro" id="IPR032675">
    <property type="entry name" value="LRR_dom_sf"/>
</dbReference>
<dbReference type="AlphaFoldDB" id="A0A2U1PZI2"/>
<dbReference type="Pfam" id="PF00560">
    <property type="entry name" value="LRR_1"/>
    <property type="match status" value="1"/>
</dbReference>
<dbReference type="OrthoDB" id="1936883at2759"/>
<dbReference type="EMBL" id="PKPP01000565">
    <property type="protein sequence ID" value="PWA91181.1"/>
    <property type="molecule type" value="Genomic_DNA"/>
</dbReference>
<dbReference type="InterPro" id="IPR001611">
    <property type="entry name" value="Leu-rich_rpt"/>
</dbReference>
<dbReference type="Proteomes" id="UP000245207">
    <property type="component" value="Unassembled WGS sequence"/>
</dbReference>
<reference evidence="1 2" key="1">
    <citation type="journal article" date="2018" name="Mol. Plant">
        <title>The genome of Artemisia annua provides insight into the evolution of Asteraceae family and artemisinin biosynthesis.</title>
        <authorList>
            <person name="Shen Q."/>
            <person name="Zhang L."/>
            <person name="Liao Z."/>
            <person name="Wang S."/>
            <person name="Yan T."/>
            <person name="Shi P."/>
            <person name="Liu M."/>
            <person name="Fu X."/>
            <person name="Pan Q."/>
            <person name="Wang Y."/>
            <person name="Lv Z."/>
            <person name="Lu X."/>
            <person name="Zhang F."/>
            <person name="Jiang W."/>
            <person name="Ma Y."/>
            <person name="Chen M."/>
            <person name="Hao X."/>
            <person name="Li L."/>
            <person name="Tang Y."/>
            <person name="Lv G."/>
            <person name="Zhou Y."/>
            <person name="Sun X."/>
            <person name="Brodelius P.E."/>
            <person name="Rose J.K.C."/>
            <person name="Tang K."/>
        </authorList>
    </citation>
    <scope>NUCLEOTIDE SEQUENCE [LARGE SCALE GENOMIC DNA]</scope>
    <source>
        <strain evidence="2">cv. Huhao1</strain>
        <tissue evidence="1">Leaf</tissue>
    </source>
</reference>
<keyword evidence="1" id="KW-0675">Receptor</keyword>
<sequence length="104" mass="11404">MERVKGSLQVLNVSNCNLSWTNLESLCSIVELDMSRNDFTSIVANLNHLSCLTCLRVIGCRNLKVLPKLPSSIVNLFAQGCVSLVELPKLPNEYNGGRAVKATK</sequence>
<comment type="caution">
    <text evidence="1">The sequence shown here is derived from an EMBL/GenBank/DDBJ whole genome shotgun (WGS) entry which is preliminary data.</text>
</comment>
<evidence type="ECO:0000313" key="2">
    <source>
        <dbReference type="Proteomes" id="UP000245207"/>
    </source>
</evidence>
<gene>
    <name evidence="1" type="ORF">CTI12_AA092690</name>
</gene>
<name>A0A2U1PZI2_ARTAN</name>
<accession>A0A2U1PZI2</accession>
<proteinExistence type="predicted"/>